<dbReference type="AlphaFoldDB" id="C4J3C6"/>
<organism evidence="2">
    <name type="scientific">Zea mays</name>
    <name type="common">Maize</name>
    <dbReference type="NCBI Taxonomy" id="4577"/>
    <lineage>
        <taxon>Eukaryota</taxon>
        <taxon>Viridiplantae</taxon>
        <taxon>Streptophyta</taxon>
        <taxon>Embryophyta</taxon>
        <taxon>Tracheophyta</taxon>
        <taxon>Spermatophyta</taxon>
        <taxon>Magnoliopsida</taxon>
        <taxon>Liliopsida</taxon>
        <taxon>Poales</taxon>
        <taxon>Poaceae</taxon>
        <taxon>PACMAD clade</taxon>
        <taxon>Panicoideae</taxon>
        <taxon>Andropogonodae</taxon>
        <taxon>Andropogoneae</taxon>
        <taxon>Tripsacinae</taxon>
        <taxon>Zea</taxon>
    </lineage>
</organism>
<name>C4J3C6_MAIZE</name>
<evidence type="ECO:0000313" key="2">
    <source>
        <dbReference type="EMBL" id="ACR35676.1"/>
    </source>
</evidence>
<sequence length="206" mass="22929">MSSPLLRNRPGDRSWKISWPPRPALQELHVRRARLGLGLGLSLAAGLPRQPRPCQWRSAARWRRRSTRSSTLRRCGRPWTPGTCCRPTSRQWTSCRRRPAPSCAAPSRAASPGAPTSATGPTRSTSPVGRTTSSTATACCTRSSSRRRGPRRRRTPSSARATCRRTSTSWSVTRERRSCRTSSRVSTAWPAWRAAPSWRPECSPGR</sequence>
<feature type="compositionally biased region" description="Basic residues" evidence="1">
    <location>
        <begin position="144"/>
        <end position="155"/>
    </location>
</feature>
<evidence type="ECO:0000256" key="1">
    <source>
        <dbReference type="SAM" id="MobiDB-lite"/>
    </source>
</evidence>
<reference evidence="2" key="1">
    <citation type="journal article" date="2009" name="PLoS Genet.">
        <title>Sequencing, mapping, and analysis of 27,455 maize full-length cDNAs.</title>
        <authorList>
            <person name="Soderlund C."/>
            <person name="Descour A."/>
            <person name="Kudrna D."/>
            <person name="Bomhoff M."/>
            <person name="Boyd L."/>
            <person name="Currie J."/>
            <person name="Angelova A."/>
            <person name="Collura K."/>
            <person name="Wissotski M."/>
            <person name="Ashley E."/>
            <person name="Morrow D."/>
            <person name="Fernandes J."/>
            <person name="Walbot V."/>
            <person name="Yu Y."/>
        </authorList>
    </citation>
    <scope>NUCLEOTIDE SEQUENCE</scope>
    <source>
        <strain evidence="2">B73</strain>
    </source>
</reference>
<feature type="compositionally biased region" description="Low complexity" evidence="1">
    <location>
        <begin position="100"/>
        <end position="143"/>
    </location>
</feature>
<proteinExistence type="evidence at transcript level"/>
<dbReference type="EMBL" id="BT085323">
    <property type="protein sequence ID" value="ACR35676.1"/>
    <property type="molecule type" value="mRNA"/>
</dbReference>
<feature type="region of interest" description="Disordered" evidence="1">
    <location>
        <begin position="49"/>
        <end position="186"/>
    </location>
</feature>
<protein>
    <submittedName>
        <fullName evidence="2">Uncharacterized protein</fullName>
    </submittedName>
</protein>
<feature type="compositionally biased region" description="Low complexity" evidence="1">
    <location>
        <begin position="156"/>
        <end position="172"/>
    </location>
</feature>
<accession>C4J3C6</accession>